<dbReference type="Gene3D" id="2.40.30.10">
    <property type="entry name" value="Translation factors"/>
    <property type="match status" value="1"/>
</dbReference>
<keyword evidence="6" id="KW-0479">Metal-binding</keyword>
<feature type="transmembrane region" description="Helical" evidence="13">
    <location>
        <begin position="118"/>
        <end position="139"/>
    </location>
</feature>
<dbReference type="InterPro" id="IPR017938">
    <property type="entry name" value="Riboflavin_synthase-like_b-brl"/>
</dbReference>
<dbReference type="SUPFAM" id="SSF52343">
    <property type="entry name" value="Ferredoxin reductase-like, C-terminal NADP-linked domain"/>
    <property type="match status" value="1"/>
</dbReference>
<dbReference type="InterPro" id="IPR001433">
    <property type="entry name" value="OxRdtase_FAD/NAD-bd"/>
</dbReference>
<dbReference type="InterPro" id="IPR039261">
    <property type="entry name" value="FNR_nucleotide-bd"/>
</dbReference>
<dbReference type="PANTHER" id="PTHR47354">
    <property type="entry name" value="NADH OXIDOREDUCTASE HCR"/>
    <property type="match status" value="1"/>
</dbReference>
<dbReference type="InterPro" id="IPR017927">
    <property type="entry name" value="FAD-bd_FR_type"/>
</dbReference>
<evidence type="ECO:0000256" key="4">
    <source>
        <dbReference type="ARBA" id="ARBA00022692"/>
    </source>
</evidence>
<keyword evidence="8 13" id="KW-1133">Transmembrane helix</keyword>
<evidence type="ECO:0000256" key="13">
    <source>
        <dbReference type="SAM" id="Phobius"/>
    </source>
</evidence>
<protein>
    <submittedName>
        <fullName evidence="15">Ferredoxin reductase family protein</fullName>
    </submittedName>
</protein>
<dbReference type="EMBL" id="JAVDDT010000002">
    <property type="protein sequence ID" value="MDQ2068825.1"/>
    <property type="molecule type" value="Genomic_DNA"/>
</dbReference>
<evidence type="ECO:0000256" key="5">
    <source>
        <dbReference type="ARBA" id="ARBA00022714"/>
    </source>
</evidence>
<dbReference type="SUPFAM" id="SSF63380">
    <property type="entry name" value="Riboflavin synthase domain-like"/>
    <property type="match status" value="1"/>
</dbReference>
<dbReference type="RefSeq" id="WP_306727324.1">
    <property type="nucleotide sequence ID" value="NZ_JAVDDT010000002.1"/>
</dbReference>
<feature type="domain" description="FAD-binding FR-type" evidence="14">
    <location>
        <begin position="204"/>
        <end position="307"/>
    </location>
</feature>
<evidence type="ECO:0000256" key="7">
    <source>
        <dbReference type="ARBA" id="ARBA00022827"/>
    </source>
</evidence>
<proteinExistence type="predicted"/>
<keyword evidence="10" id="KW-0408">Iron</keyword>
<keyword evidence="12 13" id="KW-0472">Membrane</keyword>
<evidence type="ECO:0000256" key="11">
    <source>
        <dbReference type="ARBA" id="ARBA00023014"/>
    </source>
</evidence>
<evidence type="ECO:0000256" key="3">
    <source>
        <dbReference type="ARBA" id="ARBA00022630"/>
    </source>
</evidence>
<evidence type="ECO:0000256" key="10">
    <source>
        <dbReference type="ARBA" id="ARBA00023004"/>
    </source>
</evidence>
<keyword evidence="5" id="KW-0001">2Fe-2S</keyword>
<evidence type="ECO:0000256" key="1">
    <source>
        <dbReference type="ARBA" id="ARBA00001974"/>
    </source>
</evidence>
<gene>
    <name evidence="15" type="ORF">RBH19_02915</name>
</gene>
<feature type="transmembrane region" description="Helical" evidence="13">
    <location>
        <begin position="37"/>
        <end position="58"/>
    </location>
</feature>
<evidence type="ECO:0000256" key="12">
    <source>
        <dbReference type="ARBA" id="ARBA00023136"/>
    </source>
</evidence>
<feature type="transmembrane region" description="Helical" evidence="13">
    <location>
        <begin position="7"/>
        <end position="25"/>
    </location>
</feature>
<comment type="caution">
    <text evidence="15">The sequence shown here is derived from an EMBL/GenBank/DDBJ whole genome shotgun (WGS) entry which is preliminary data.</text>
</comment>
<name>A0ABU0W476_9GAMM</name>
<dbReference type="PROSITE" id="PS51384">
    <property type="entry name" value="FAD_FR"/>
    <property type="match status" value="1"/>
</dbReference>
<dbReference type="Pfam" id="PF08022">
    <property type="entry name" value="FAD_binding_8"/>
    <property type="match status" value="1"/>
</dbReference>
<feature type="transmembrane region" description="Helical" evidence="13">
    <location>
        <begin position="151"/>
        <end position="168"/>
    </location>
</feature>
<evidence type="ECO:0000313" key="15">
    <source>
        <dbReference type="EMBL" id="MDQ2068825.1"/>
    </source>
</evidence>
<dbReference type="Pfam" id="PF00175">
    <property type="entry name" value="NAD_binding_1"/>
    <property type="match status" value="1"/>
</dbReference>
<dbReference type="Gene3D" id="3.40.50.80">
    <property type="entry name" value="Nucleotide-binding domain of ferredoxin-NADP reductase (FNR) module"/>
    <property type="match status" value="1"/>
</dbReference>
<evidence type="ECO:0000313" key="16">
    <source>
        <dbReference type="Proteomes" id="UP001239019"/>
    </source>
</evidence>
<keyword evidence="16" id="KW-1185">Reference proteome</keyword>
<keyword evidence="4 13" id="KW-0812">Transmembrane</keyword>
<dbReference type="InterPro" id="IPR013130">
    <property type="entry name" value="Fe3_Rdtase_TM_dom"/>
</dbReference>
<evidence type="ECO:0000256" key="8">
    <source>
        <dbReference type="ARBA" id="ARBA00022989"/>
    </source>
</evidence>
<dbReference type="PANTHER" id="PTHR47354:SF8">
    <property type="entry name" value="1,2-PHENYLACETYL-COA EPOXIDASE, SUBUNIT E"/>
    <property type="match status" value="1"/>
</dbReference>
<dbReference type="Proteomes" id="UP001239019">
    <property type="component" value="Unassembled WGS sequence"/>
</dbReference>
<dbReference type="InterPro" id="IPR013112">
    <property type="entry name" value="FAD-bd_8"/>
</dbReference>
<evidence type="ECO:0000256" key="6">
    <source>
        <dbReference type="ARBA" id="ARBA00022723"/>
    </source>
</evidence>
<feature type="transmembrane region" description="Helical" evidence="13">
    <location>
        <begin position="180"/>
        <end position="200"/>
    </location>
</feature>
<evidence type="ECO:0000256" key="9">
    <source>
        <dbReference type="ARBA" id="ARBA00023002"/>
    </source>
</evidence>
<keyword evidence="9" id="KW-0560">Oxidoreductase</keyword>
<sequence length="437" mass="48576">MRYSGDWLTTVLVGLPIGLSAVLGWPGGTSIPELLGWLGRVTGVGGLACLLVAAIMSVRLPRLDRHFGGLTRLWKQHHYLGLASLLLLMAHVLLMAFSRLPWGLPAMQEVLLPPMADAYMWAGWVALIAMMIFLAPSFQFFGRPDYQRWKAIHFLAGLALVAGVIHAVPLTRTFNLPMTLLVWGGLGGLAILVFFWRALIARPLMRQPWRVEAVRTLADRIVEIELRPTRHRRMDFEPGQFIYFTPHDPALSAGRNEEHPFTISSAPGGDTLKIAVKDLGDASHALQSLNEGSEASVEGPYGLFFPPESRHRKQLWIGGGIGITPFVSAAEAIHQGDWAEHWGEALLINCANDPSRAYYLEQLQQAAQDHPKLAIQSHYFVEHGPLNTDFIRQHCPDAAEREWFVCGPPALTRIARDIARELGVPSSSFHSEEFDFL</sequence>
<evidence type="ECO:0000259" key="14">
    <source>
        <dbReference type="PROSITE" id="PS51384"/>
    </source>
</evidence>
<comment type="subcellular location">
    <subcellularLocation>
        <location evidence="2">Membrane</location>
        <topology evidence="2">Multi-pass membrane protein</topology>
    </subcellularLocation>
</comment>
<reference evidence="15 16" key="1">
    <citation type="submission" date="2023-08" db="EMBL/GenBank/DDBJ databases">
        <title>Whole-genome sequencing of halo(alkali)philic microorganisms from hypersaline lakes.</title>
        <authorList>
            <person name="Sorokin D.Y."/>
            <person name="Abbas B."/>
            <person name="Merkel A.Y."/>
        </authorList>
    </citation>
    <scope>NUCLEOTIDE SEQUENCE [LARGE SCALE GENOMIC DNA]</scope>
    <source>
        <strain evidence="15 16">AB-CW4</strain>
    </source>
</reference>
<dbReference type="PRINTS" id="PR00410">
    <property type="entry name" value="PHEHYDRXLASE"/>
</dbReference>
<feature type="transmembrane region" description="Helical" evidence="13">
    <location>
        <begin position="79"/>
        <end position="98"/>
    </location>
</feature>
<organism evidence="15 16">
    <name type="scientific">Natronospira bacteriovora</name>
    <dbReference type="NCBI Taxonomy" id="3069753"/>
    <lineage>
        <taxon>Bacteria</taxon>
        <taxon>Pseudomonadati</taxon>
        <taxon>Pseudomonadota</taxon>
        <taxon>Gammaproteobacteria</taxon>
        <taxon>Natronospirales</taxon>
        <taxon>Natronospiraceae</taxon>
        <taxon>Natronospira</taxon>
    </lineage>
</organism>
<keyword evidence="11" id="KW-0411">Iron-sulfur</keyword>
<dbReference type="Pfam" id="PF01794">
    <property type="entry name" value="Ferric_reduct"/>
    <property type="match status" value="1"/>
</dbReference>
<accession>A0ABU0W476</accession>
<comment type="cofactor">
    <cofactor evidence="1">
        <name>FAD</name>
        <dbReference type="ChEBI" id="CHEBI:57692"/>
    </cofactor>
</comment>
<keyword evidence="3" id="KW-0285">Flavoprotein</keyword>
<evidence type="ECO:0000256" key="2">
    <source>
        <dbReference type="ARBA" id="ARBA00004141"/>
    </source>
</evidence>
<keyword evidence="7" id="KW-0274">FAD</keyword>
<dbReference type="InterPro" id="IPR050415">
    <property type="entry name" value="MRET"/>
</dbReference>